<reference evidence="2 3" key="1">
    <citation type="journal article" date="2023" name="Microbiol. Spectr.">
        <title>Symbiosis of Carpenter Bees with Uncharacterized Lactic Acid Bacteria Showing NAD Auxotrophy.</title>
        <authorList>
            <person name="Kawasaki S."/>
            <person name="Ozawa K."/>
            <person name="Mori T."/>
            <person name="Yamamoto A."/>
            <person name="Ito M."/>
            <person name="Ohkuma M."/>
            <person name="Sakamoto M."/>
            <person name="Matsutani M."/>
        </authorList>
    </citation>
    <scope>NUCLEOTIDE SEQUENCE [LARGE SCALE GENOMIC DNA]</scope>
    <source>
        <strain evidence="2 3">KimC2</strain>
    </source>
</reference>
<dbReference type="AlphaFoldDB" id="A0AAU9CPL8"/>
<protein>
    <recommendedName>
        <fullName evidence="4">Protein-tyrosine-phosphatase</fullName>
    </recommendedName>
</protein>
<dbReference type="PANTHER" id="PTHR31126">
    <property type="entry name" value="TYROSINE-PROTEIN PHOSPHATASE"/>
    <property type="match status" value="1"/>
</dbReference>
<dbReference type="InterPro" id="IPR029021">
    <property type="entry name" value="Prot-tyrosine_phosphatase-like"/>
</dbReference>
<keyword evidence="3" id="KW-1185">Reference proteome</keyword>
<dbReference type="RefSeq" id="WP_317697612.1">
    <property type="nucleotide sequence ID" value="NZ_AP026801.1"/>
</dbReference>
<sequence>MNSYDISVKQTRKNIFTFHTNKLFSHPLQISLSIFPDGRESNFIGTMKNQDAEFEIPKLTKRPYFLIDDGSNSFIIAERTLLIDGLINFRDIGGYITKDGKSTKWGMMYRGDQIHNAEDSGIKYLQQLSIKTIIDYRSNDEVNKYPNRVINENIVTYNMDPSAHTAEVAAQFASSKDHEDVNLIDNIIKQKNNGELKSNQETVLKEYRNFVKSKKSQEVYGRMLKIARNPNNVAIIQHCRGGKDRTGYGIMLLLGILGVPKDIIIKDYMLTKTNRTERNEAKMNRYRKITDDQQVLEHLYALIDTKEEFIEESINTIENEYGNFISYAKKELKLNDRDISDLQQLYLTK</sequence>
<comment type="similarity">
    <text evidence="1">Belongs to the protein-tyrosine phosphatase family.</text>
</comment>
<dbReference type="Pfam" id="PF13350">
    <property type="entry name" value="Y_phosphatase3"/>
    <property type="match status" value="1"/>
</dbReference>
<dbReference type="SUPFAM" id="SSF52799">
    <property type="entry name" value="(Phosphotyrosine protein) phosphatases II"/>
    <property type="match status" value="1"/>
</dbReference>
<evidence type="ECO:0000313" key="3">
    <source>
        <dbReference type="Proteomes" id="UP001321804"/>
    </source>
</evidence>
<dbReference type="EMBL" id="AP026801">
    <property type="protein sequence ID" value="BDR55897.1"/>
    <property type="molecule type" value="Genomic_DNA"/>
</dbReference>
<dbReference type="InterPro" id="IPR026893">
    <property type="entry name" value="Tyr/Ser_Pase_IphP-type"/>
</dbReference>
<dbReference type="Proteomes" id="UP001321804">
    <property type="component" value="Chromosome"/>
</dbReference>
<proteinExistence type="inferred from homology"/>
<accession>A0AAU9CPL8</accession>
<dbReference type="Gene3D" id="3.90.190.10">
    <property type="entry name" value="Protein tyrosine phosphatase superfamily"/>
    <property type="match status" value="1"/>
</dbReference>
<dbReference type="PANTHER" id="PTHR31126:SF1">
    <property type="entry name" value="TYROSINE SPECIFIC PROTEIN PHOSPHATASES DOMAIN-CONTAINING PROTEIN"/>
    <property type="match status" value="1"/>
</dbReference>
<gene>
    <name evidence="2" type="ORF">KIMC2_04590</name>
</gene>
<evidence type="ECO:0000256" key="1">
    <source>
        <dbReference type="ARBA" id="ARBA00009580"/>
    </source>
</evidence>
<evidence type="ECO:0000313" key="2">
    <source>
        <dbReference type="EMBL" id="BDR55897.1"/>
    </source>
</evidence>
<dbReference type="KEGG" id="xak:KIMC2_04590"/>
<name>A0AAU9CPL8_9LACO</name>
<evidence type="ECO:0008006" key="4">
    <source>
        <dbReference type="Google" id="ProtNLM"/>
    </source>
</evidence>
<organism evidence="2 3">
    <name type="scientific">Xylocopilactobacillus apis</name>
    <dbReference type="NCBI Taxonomy" id="2932183"/>
    <lineage>
        <taxon>Bacteria</taxon>
        <taxon>Bacillati</taxon>
        <taxon>Bacillota</taxon>
        <taxon>Bacilli</taxon>
        <taxon>Lactobacillales</taxon>
        <taxon>Lactobacillaceae</taxon>
        <taxon>Xylocopilactobacillus</taxon>
    </lineage>
</organism>
<dbReference type="GO" id="GO:0004721">
    <property type="term" value="F:phosphoprotein phosphatase activity"/>
    <property type="evidence" value="ECO:0007669"/>
    <property type="project" value="InterPro"/>
</dbReference>